<feature type="non-terminal residue" evidence="2">
    <location>
        <position position="93"/>
    </location>
</feature>
<feature type="non-terminal residue" evidence="2">
    <location>
        <position position="1"/>
    </location>
</feature>
<proteinExistence type="predicted"/>
<dbReference type="EMBL" id="CAJHJF010004709">
    <property type="protein sequence ID" value="CAD6944988.1"/>
    <property type="molecule type" value="Genomic_DNA"/>
</dbReference>
<comment type="caution">
    <text evidence="2">The sequence shown here is derived from an EMBL/GenBank/DDBJ whole genome shotgun (WGS) entry which is preliminary data.</text>
</comment>
<sequence length="93" mass="10074">VDPSRCSAAVLRIGSHHQHARRRSFRHTLRGCACAPPGGWYLCASTRRTSPKTDLKAHRPSLAASSAAPVGDSSHTHLPPPFPHDEPYFALLA</sequence>
<gene>
    <name evidence="2" type="ORF">JKILLFL_G4046</name>
</gene>
<dbReference type="Proteomes" id="UP000836404">
    <property type="component" value="Unassembled WGS sequence"/>
</dbReference>
<evidence type="ECO:0000256" key="1">
    <source>
        <dbReference type="SAM" id="MobiDB-lite"/>
    </source>
</evidence>
<evidence type="ECO:0000313" key="3">
    <source>
        <dbReference type="Proteomes" id="UP000836404"/>
    </source>
</evidence>
<protein>
    <submittedName>
        <fullName evidence="2">Uncharacterized protein</fullName>
    </submittedName>
</protein>
<keyword evidence="3" id="KW-1185">Reference proteome</keyword>
<organism evidence="2 3">
    <name type="scientific">Tilletia laevis</name>
    <dbReference type="NCBI Taxonomy" id="157183"/>
    <lineage>
        <taxon>Eukaryota</taxon>
        <taxon>Fungi</taxon>
        <taxon>Dikarya</taxon>
        <taxon>Basidiomycota</taxon>
        <taxon>Ustilaginomycotina</taxon>
        <taxon>Exobasidiomycetes</taxon>
        <taxon>Tilletiales</taxon>
        <taxon>Tilletiaceae</taxon>
        <taxon>Tilletia</taxon>
    </lineage>
</organism>
<feature type="region of interest" description="Disordered" evidence="1">
    <location>
        <begin position="52"/>
        <end position="85"/>
    </location>
</feature>
<reference evidence="2 3" key="1">
    <citation type="submission" date="2020-10" db="EMBL/GenBank/DDBJ databases">
        <authorList>
            <person name="Sedaghatjoo S."/>
        </authorList>
    </citation>
    <scope>NUCLEOTIDE SEQUENCE [LARGE SCALE GENOMIC DNA]</scope>
    <source>
        <strain evidence="2 3">LLFL</strain>
    </source>
</reference>
<dbReference type="AlphaFoldDB" id="A0A9N8LWF8"/>
<evidence type="ECO:0000313" key="2">
    <source>
        <dbReference type="EMBL" id="CAD6944988.1"/>
    </source>
</evidence>
<name>A0A9N8LWF8_9BASI</name>
<accession>A0A9N8LWF8</accession>